<evidence type="ECO:0000313" key="2">
    <source>
        <dbReference type="Proteomes" id="UP000229976"/>
    </source>
</evidence>
<reference evidence="1 2" key="1">
    <citation type="submission" date="2017-09" db="EMBL/GenBank/DDBJ databases">
        <title>Depth-based differentiation of microbial function through sediment-hosted aquifers and enrichment of novel symbionts in the deep terrestrial subsurface.</title>
        <authorList>
            <person name="Probst A.J."/>
            <person name="Ladd B."/>
            <person name="Jarett J.K."/>
            <person name="Geller-Mcgrath D.E."/>
            <person name="Sieber C.M."/>
            <person name="Emerson J.B."/>
            <person name="Anantharaman K."/>
            <person name="Thomas B.C."/>
            <person name="Malmstrom R."/>
            <person name="Stieglmeier M."/>
            <person name="Klingl A."/>
            <person name="Woyke T."/>
            <person name="Ryan C.M."/>
            <person name="Banfield J.F."/>
        </authorList>
    </citation>
    <scope>NUCLEOTIDE SEQUENCE [LARGE SCALE GENOMIC DNA]</scope>
    <source>
        <strain evidence="1">CG23_combo_of_CG06-09_8_20_14_all_39_17</strain>
    </source>
</reference>
<dbReference type="EMBL" id="PCRO01000027">
    <property type="protein sequence ID" value="PIP22771.1"/>
    <property type="molecule type" value="Genomic_DNA"/>
</dbReference>
<proteinExistence type="predicted"/>
<evidence type="ECO:0000313" key="1">
    <source>
        <dbReference type="EMBL" id="PIP22771.1"/>
    </source>
</evidence>
<sequence length="274" mass="31577">MEKNINICKSMAYKEKQAKITRENWGKGVYDFRIKQEERRCARKGCRLIFKAQPSDVKKFCSRSCAAKVNNPKRAKINFTDKEKIKKLYRKGFSMMEISQKLGYSYNAVVYWMKKLKIPCRSVSDALYQKLNPKGDPFNIKKNLTPEDQRLFGLGMGIYWGEGNKLNKHSVRLGNSDPKLIKLFRDFLIKICGVKKEKFLYNLLLFNDASKNKALSFWNKELGLASGQIKSVTSLKPRGKGTYKKKSMTGVLTIEVGNVKLKKEIDKMLEALCK</sequence>
<gene>
    <name evidence="1" type="ORF">COX37_02145</name>
</gene>
<name>A0A2G9YWB8_9BACT</name>
<organism evidence="1 2">
    <name type="scientific">Candidatus Nealsonbacteria bacterium CG23_combo_of_CG06-09_8_20_14_all_39_17</name>
    <dbReference type="NCBI Taxonomy" id="1974722"/>
    <lineage>
        <taxon>Bacteria</taxon>
        <taxon>Candidatus Nealsoniibacteriota</taxon>
    </lineage>
</organism>
<dbReference type="Gene3D" id="1.10.10.60">
    <property type="entry name" value="Homeodomain-like"/>
    <property type="match status" value="1"/>
</dbReference>
<protein>
    <submittedName>
        <fullName evidence="1">Uncharacterized protein</fullName>
    </submittedName>
</protein>
<dbReference type="Proteomes" id="UP000229976">
    <property type="component" value="Unassembled WGS sequence"/>
</dbReference>
<dbReference type="AlphaFoldDB" id="A0A2G9YWB8"/>
<accession>A0A2G9YWB8</accession>
<comment type="caution">
    <text evidence="1">The sequence shown here is derived from an EMBL/GenBank/DDBJ whole genome shotgun (WGS) entry which is preliminary data.</text>
</comment>